<reference evidence="2" key="1">
    <citation type="submission" date="2023-03" db="EMBL/GenBank/DDBJ databases">
        <title>Massive genome expansion in bonnet fungi (Mycena s.s.) driven by repeated elements and novel gene families across ecological guilds.</title>
        <authorList>
            <consortium name="Lawrence Berkeley National Laboratory"/>
            <person name="Harder C.B."/>
            <person name="Miyauchi S."/>
            <person name="Viragh M."/>
            <person name="Kuo A."/>
            <person name="Thoen E."/>
            <person name="Andreopoulos B."/>
            <person name="Lu D."/>
            <person name="Skrede I."/>
            <person name="Drula E."/>
            <person name="Henrissat B."/>
            <person name="Morin E."/>
            <person name="Kohler A."/>
            <person name="Barry K."/>
            <person name="LaButti K."/>
            <person name="Morin E."/>
            <person name="Salamov A."/>
            <person name="Lipzen A."/>
            <person name="Mereny Z."/>
            <person name="Hegedus B."/>
            <person name="Baldrian P."/>
            <person name="Stursova M."/>
            <person name="Weitz H."/>
            <person name="Taylor A."/>
            <person name="Grigoriev I.V."/>
            <person name="Nagy L.G."/>
            <person name="Martin F."/>
            <person name="Kauserud H."/>
        </authorList>
    </citation>
    <scope>NUCLEOTIDE SEQUENCE</scope>
    <source>
        <strain evidence="2">CBHHK002</strain>
    </source>
</reference>
<sequence length="215" mass="22762">MSCVGFLTSKVEQSRGRGVATQRTPWIRSLINFQRPAPWSEPVSTTGGTRYRLNLTHEDTVATDVGGRCKAHPDAFPLLAELLHLSIASLSNFAAVPHTGIDPAPQVHPSSPLAGPSRIHLKPAHLTASTPARNNSGCCTAAGSAQQRKEAAPEGPGRNEGPGIPAPEGSATAHSSDYGVIKLAMAGILRARWQRSNTGVTFVSARHLKLDWRAG</sequence>
<accession>A0AAD6ZUW0</accession>
<proteinExistence type="predicted"/>
<dbReference type="AlphaFoldDB" id="A0AAD6ZUW0"/>
<dbReference type="EMBL" id="JARIHO010000028">
    <property type="protein sequence ID" value="KAJ7339258.1"/>
    <property type="molecule type" value="Genomic_DNA"/>
</dbReference>
<gene>
    <name evidence="2" type="ORF">DFH08DRAFT_812648</name>
</gene>
<comment type="caution">
    <text evidence="2">The sequence shown here is derived from an EMBL/GenBank/DDBJ whole genome shotgun (WGS) entry which is preliminary data.</text>
</comment>
<organism evidence="2 3">
    <name type="scientific">Mycena albidolilacea</name>
    <dbReference type="NCBI Taxonomy" id="1033008"/>
    <lineage>
        <taxon>Eukaryota</taxon>
        <taxon>Fungi</taxon>
        <taxon>Dikarya</taxon>
        <taxon>Basidiomycota</taxon>
        <taxon>Agaricomycotina</taxon>
        <taxon>Agaricomycetes</taxon>
        <taxon>Agaricomycetidae</taxon>
        <taxon>Agaricales</taxon>
        <taxon>Marasmiineae</taxon>
        <taxon>Mycenaceae</taxon>
        <taxon>Mycena</taxon>
    </lineage>
</organism>
<evidence type="ECO:0000313" key="3">
    <source>
        <dbReference type="Proteomes" id="UP001218218"/>
    </source>
</evidence>
<protein>
    <submittedName>
        <fullName evidence="2">Uncharacterized protein</fullName>
    </submittedName>
</protein>
<keyword evidence="3" id="KW-1185">Reference proteome</keyword>
<name>A0AAD6ZUW0_9AGAR</name>
<evidence type="ECO:0000256" key="1">
    <source>
        <dbReference type="SAM" id="MobiDB-lite"/>
    </source>
</evidence>
<evidence type="ECO:0000313" key="2">
    <source>
        <dbReference type="EMBL" id="KAJ7339258.1"/>
    </source>
</evidence>
<feature type="region of interest" description="Disordered" evidence="1">
    <location>
        <begin position="129"/>
        <end position="173"/>
    </location>
</feature>
<dbReference type="Proteomes" id="UP001218218">
    <property type="component" value="Unassembled WGS sequence"/>
</dbReference>
<feature type="compositionally biased region" description="Polar residues" evidence="1">
    <location>
        <begin position="129"/>
        <end position="146"/>
    </location>
</feature>